<dbReference type="GO" id="GO:0004568">
    <property type="term" value="F:chitinase activity"/>
    <property type="evidence" value="ECO:0007669"/>
    <property type="project" value="TreeGrafter"/>
</dbReference>
<dbReference type="InterPro" id="IPR001223">
    <property type="entry name" value="Glyco_hydro18_cat"/>
</dbReference>
<feature type="domain" description="GH18" evidence="2">
    <location>
        <begin position="1"/>
        <end position="162"/>
    </location>
</feature>
<feature type="chain" id="PRO_5041710012" description="GH18 domain-containing protein" evidence="1">
    <location>
        <begin position="26"/>
        <end position="162"/>
    </location>
</feature>
<dbReference type="GO" id="GO:0006032">
    <property type="term" value="P:chitin catabolic process"/>
    <property type="evidence" value="ECO:0007669"/>
    <property type="project" value="TreeGrafter"/>
</dbReference>
<gene>
    <name evidence="3" type="ORF">AYBTSS11_LOCUS12096</name>
</gene>
<dbReference type="PANTHER" id="PTHR11177:SF383">
    <property type="entry name" value="GLYCOSYL HYDROLASE FAMILY PROTEIN WITH CHITINASE INSERTION DOMAIN-CONTAINING PROTEIN"/>
    <property type="match status" value="1"/>
</dbReference>
<feature type="signal peptide" evidence="1">
    <location>
        <begin position="1"/>
        <end position="25"/>
    </location>
</feature>
<sequence length="162" mass="18079">MANSKRFPFLIPFLLFMLHLHVSTAEINGGHNFLFKLRSVLIFTQTVQRKNPSVKTLLSIGGGASDPSTFSTMASQPSSRKSFIDSSIQLARSNNFHGLDLDYEYPSSSSDMQNLGVLIREWRTALFSEARTSGKQVLLLALAAFINSNYYSLNYPIYTGND</sequence>
<dbReference type="EMBL" id="OY731400">
    <property type="protein sequence ID" value="CAJ1944778.1"/>
    <property type="molecule type" value="Genomic_DNA"/>
</dbReference>
<evidence type="ECO:0000259" key="2">
    <source>
        <dbReference type="PROSITE" id="PS51910"/>
    </source>
</evidence>
<keyword evidence="1" id="KW-0732">Signal</keyword>
<evidence type="ECO:0000313" key="4">
    <source>
        <dbReference type="Proteomes" id="UP001189624"/>
    </source>
</evidence>
<dbReference type="SUPFAM" id="SSF51445">
    <property type="entry name" value="(Trans)glycosidases"/>
    <property type="match status" value="1"/>
</dbReference>
<proteinExistence type="predicted"/>
<dbReference type="Gene3D" id="3.20.20.80">
    <property type="entry name" value="Glycosidases"/>
    <property type="match status" value="1"/>
</dbReference>
<name>A0AA86VHN8_9FABA</name>
<dbReference type="GO" id="GO:0008061">
    <property type="term" value="F:chitin binding"/>
    <property type="evidence" value="ECO:0007669"/>
    <property type="project" value="TreeGrafter"/>
</dbReference>
<dbReference type="PANTHER" id="PTHR11177">
    <property type="entry name" value="CHITINASE"/>
    <property type="match status" value="1"/>
</dbReference>
<reference evidence="3" key="1">
    <citation type="submission" date="2023-10" db="EMBL/GenBank/DDBJ databases">
        <authorList>
            <person name="Domelevo Entfellner J.-B."/>
        </authorList>
    </citation>
    <scope>NUCLEOTIDE SEQUENCE</scope>
</reference>
<dbReference type="AlphaFoldDB" id="A0AA86VHN8"/>
<evidence type="ECO:0000256" key="1">
    <source>
        <dbReference type="SAM" id="SignalP"/>
    </source>
</evidence>
<organism evidence="3 4">
    <name type="scientific">Sphenostylis stenocarpa</name>
    <dbReference type="NCBI Taxonomy" id="92480"/>
    <lineage>
        <taxon>Eukaryota</taxon>
        <taxon>Viridiplantae</taxon>
        <taxon>Streptophyta</taxon>
        <taxon>Embryophyta</taxon>
        <taxon>Tracheophyta</taxon>
        <taxon>Spermatophyta</taxon>
        <taxon>Magnoliopsida</taxon>
        <taxon>eudicotyledons</taxon>
        <taxon>Gunneridae</taxon>
        <taxon>Pentapetalae</taxon>
        <taxon>rosids</taxon>
        <taxon>fabids</taxon>
        <taxon>Fabales</taxon>
        <taxon>Fabaceae</taxon>
        <taxon>Papilionoideae</taxon>
        <taxon>50 kb inversion clade</taxon>
        <taxon>NPAAA clade</taxon>
        <taxon>indigoferoid/millettioid clade</taxon>
        <taxon>Phaseoleae</taxon>
        <taxon>Sphenostylis</taxon>
    </lineage>
</organism>
<dbReference type="InterPro" id="IPR050314">
    <property type="entry name" value="Glycosyl_Hydrlase_18"/>
</dbReference>
<dbReference type="Gramene" id="rna-AYBTSS11_LOCUS12096">
    <property type="protein sequence ID" value="CAJ1944778.1"/>
    <property type="gene ID" value="gene-AYBTSS11_LOCUS12096"/>
</dbReference>
<evidence type="ECO:0000313" key="3">
    <source>
        <dbReference type="EMBL" id="CAJ1944778.1"/>
    </source>
</evidence>
<protein>
    <recommendedName>
        <fullName evidence="2">GH18 domain-containing protein</fullName>
    </recommendedName>
</protein>
<dbReference type="InterPro" id="IPR017853">
    <property type="entry name" value="GH"/>
</dbReference>
<keyword evidence="4" id="KW-1185">Reference proteome</keyword>
<dbReference type="PROSITE" id="PS51910">
    <property type="entry name" value="GH18_2"/>
    <property type="match status" value="1"/>
</dbReference>
<dbReference type="Pfam" id="PF00704">
    <property type="entry name" value="Glyco_hydro_18"/>
    <property type="match status" value="1"/>
</dbReference>
<accession>A0AA86VHN8</accession>
<dbReference type="Proteomes" id="UP001189624">
    <property type="component" value="Chromosome 3"/>
</dbReference>
<dbReference type="GO" id="GO:0005576">
    <property type="term" value="C:extracellular region"/>
    <property type="evidence" value="ECO:0007669"/>
    <property type="project" value="TreeGrafter"/>
</dbReference>
<dbReference type="GO" id="GO:0005975">
    <property type="term" value="P:carbohydrate metabolic process"/>
    <property type="evidence" value="ECO:0007669"/>
    <property type="project" value="InterPro"/>
</dbReference>